<dbReference type="EMBL" id="MU826831">
    <property type="protein sequence ID" value="KAJ7373310.1"/>
    <property type="molecule type" value="Genomic_DNA"/>
</dbReference>
<organism evidence="1 2">
    <name type="scientific">Desmophyllum pertusum</name>
    <dbReference type="NCBI Taxonomy" id="174260"/>
    <lineage>
        <taxon>Eukaryota</taxon>
        <taxon>Metazoa</taxon>
        <taxon>Cnidaria</taxon>
        <taxon>Anthozoa</taxon>
        <taxon>Hexacorallia</taxon>
        <taxon>Scleractinia</taxon>
        <taxon>Caryophylliina</taxon>
        <taxon>Caryophylliidae</taxon>
        <taxon>Desmophyllum</taxon>
    </lineage>
</organism>
<sequence length="92" mass="10679">MFQSHAGTEFGLIKYFVHDKDTGEMYALMHIPEVTDSPHALRKFSYHHFWLSEERKSFMVVDVTVIEGKVFYLSGNKDNVCVARAPNIVERE</sequence>
<evidence type="ECO:0000313" key="1">
    <source>
        <dbReference type="EMBL" id="KAJ7373310.1"/>
    </source>
</evidence>
<protein>
    <submittedName>
        <fullName evidence="1">Uncharacterized protein</fullName>
    </submittedName>
</protein>
<evidence type="ECO:0000313" key="2">
    <source>
        <dbReference type="Proteomes" id="UP001163046"/>
    </source>
</evidence>
<proteinExistence type="predicted"/>
<gene>
    <name evidence="1" type="ORF">OS493_012901</name>
</gene>
<accession>A0A9W9Z1I2</accession>
<dbReference type="AlphaFoldDB" id="A0A9W9Z1I2"/>
<reference evidence="1" key="1">
    <citation type="submission" date="2023-01" db="EMBL/GenBank/DDBJ databases">
        <title>Genome assembly of the deep-sea coral Lophelia pertusa.</title>
        <authorList>
            <person name="Herrera S."/>
            <person name="Cordes E."/>
        </authorList>
    </citation>
    <scope>NUCLEOTIDE SEQUENCE</scope>
    <source>
        <strain evidence="1">USNM1676648</strain>
        <tissue evidence="1">Polyp</tissue>
    </source>
</reference>
<keyword evidence="2" id="KW-1185">Reference proteome</keyword>
<dbReference type="Proteomes" id="UP001163046">
    <property type="component" value="Unassembled WGS sequence"/>
</dbReference>
<comment type="caution">
    <text evidence="1">The sequence shown here is derived from an EMBL/GenBank/DDBJ whole genome shotgun (WGS) entry which is preliminary data.</text>
</comment>
<name>A0A9W9Z1I2_9CNID</name>